<evidence type="ECO:0000259" key="3">
    <source>
        <dbReference type="Pfam" id="PF02982"/>
    </source>
</evidence>
<evidence type="ECO:0000313" key="5">
    <source>
        <dbReference type="Proteomes" id="UP001172673"/>
    </source>
</evidence>
<evidence type="ECO:0000313" key="4">
    <source>
        <dbReference type="EMBL" id="KAJ9609056.1"/>
    </source>
</evidence>
<dbReference type="AlphaFoldDB" id="A0AA39CIB1"/>
<dbReference type="Gene3D" id="3.10.450.50">
    <property type="match status" value="1"/>
</dbReference>
<accession>A0AA39CIB1</accession>
<dbReference type="Pfam" id="PF02982">
    <property type="entry name" value="Scytalone_dh"/>
    <property type="match status" value="1"/>
</dbReference>
<comment type="caution">
    <text evidence="4">The sequence shown here is derived from an EMBL/GenBank/DDBJ whole genome shotgun (WGS) entry which is preliminary data.</text>
</comment>
<name>A0AA39CIB1_9EURO</name>
<gene>
    <name evidence="4" type="primary">arp1</name>
    <name evidence="4" type="ORF">H2200_006827</name>
</gene>
<dbReference type="EMBL" id="JAPDRK010000009">
    <property type="protein sequence ID" value="KAJ9609056.1"/>
    <property type="molecule type" value="Genomic_DNA"/>
</dbReference>
<keyword evidence="4" id="KW-0238">DNA-binding</keyword>
<dbReference type="Proteomes" id="UP001172673">
    <property type="component" value="Unassembled WGS sequence"/>
</dbReference>
<organism evidence="4 5">
    <name type="scientific">Cladophialophora chaetospira</name>
    <dbReference type="NCBI Taxonomy" id="386627"/>
    <lineage>
        <taxon>Eukaryota</taxon>
        <taxon>Fungi</taxon>
        <taxon>Dikarya</taxon>
        <taxon>Ascomycota</taxon>
        <taxon>Pezizomycotina</taxon>
        <taxon>Eurotiomycetes</taxon>
        <taxon>Chaetothyriomycetidae</taxon>
        <taxon>Chaetothyriales</taxon>
        <taxon>Herpotrichiellaceae</taxon>
        <taxon>Cladophialophora</taxon>
    </lineage>
</organism>
<evidence type="ECO:0000256" key="1">
    <source>
        <dbReference type="ARBA" id="ARBA00008584"/>
    </source>
</evidence>
<reference evidence="4" key="1">
    <citation type="submission" date="2022-10" db="EMBL/GenBank/DDBJ databases">
        <title>Culturing micro-colonial fungi from biological soil crusts in the Mojave desert and describing Neophaeococcomyces mojavensis, and introducing the new genera and species Taxawa tesnikishii.</title>
        <authorList>
            <person name="Kurbessoian T."/>
            <person name="Stajich J.E."/>
        </authorList>
    </citation>
    <scope>NUCLEOTIDE SEQUENCE</scope>
    <source>
        <strain evidence="4">TK_41</strain>
    </source>
</reference>
<keyword evidence="2 4" id="KW-0456">Lyase</keyword>
<comment type="similarity">
    <text evidence="1">Belongs to the scytalone dehydratase family.</text>
</comment>
<keyword evidence="5" id="KW-1185">Reference proteome</keyword>
<feature type="domain" description="Scytalone dehydratase-like" evidence="3">
    <location>
        <begin position="23"/>
        <end position="135"/>
    </location>
</feature>
<sequence>MSPSINFDGMGSTSSGACTDFDSIDYTTITGQKWNDMPSEDFIQMISSEAVRGNKLVKSQHFLGQAKYERINDGLILASYQIRAAHQRYNDASQSEVVARSHSHGIIHHYYTQVEGQWKFGGLRTASGWYEHSLGQKVFPFMKD</sequence>
<keyword evidence="4" id="KW-0371">Homeobox</keyword>
<proteinExistence type="inferred from homology"/>
<dbReference type="InterPro" id="IPR049884">
    <property type="entry name" value="Scytalone_dh"/>
</dbReference>
<dbReference type="InterPro" id="IPR032710">
    <property type="entry name" value="NTF2-like_dom_sf"/>
</dbReference>
<dbReference type="SUPFAM" id="SSF54427">
    <property type="entry name" value="NTF2-like"/>
    <property type="match status" value="1"/>
</dbReference>
<dbReference type="EC" id="4.2.1.94" evidence="4"/>
<dbReference type="GO" id="GO:0003677">
    <property type="term" value="F:DNA binding"/>
    <property type="evidence" value="ECO:0007669"/>
    <property type="project" value="UniProtKB-KW"/>
</dbReference>
<dbReference type="GO" id="GO:0030411">
    <property type="term" value="F:scytalone dehydratase activity"/>
    <property type="evidence" value="ECO:0007669"/>
    <property type="project" value="UniProtKB-EC"/>
</dbReference>
<evidence type="ECO:0000256" key="2">
    <source>
        <dbReference type="ARBA" id="ARBA00023239"/>
    </source>
</evidence>
<protein>
    <submittedName>
        <fullName evidence="4">Pituitary homeobox 2</fullName>
        <ecNumber evidence="4">4.2.1.94</ecNumber>
    </submittedName>
</protein>